<dbReference type="Gene3D" id="3.30.40.10">
    <property type="entry name" value="Zinc/RING finger domain, C3HC4 (zinc finger)"/>
    <property type="match status" value="1"/>
</dbReference>
<keyword evidence="3" id="KW-0862">Zinc</keyword>
<sequence>MGFDARIDESRDKIGEKLKRRITCPVCTFILEDPVSLFCCGGHVCSECYEDVSTCPRCRKANFKAIKGRLMMDVLSTIKLICPNSACRTSLLYDNFQEHKKNCFALRDERCPECDRAISMSKFHLHFKCFQKMAEDKKALMDECLSKRYWMKFTKALEP</sequence>
<gene>
    <name evidence="6" type="ORF">OKIOD_LOCUS4317</name>
</gene>
<evidence type="ECO:0000256" key="4">
    <source>
        <dbReference type="PROSITE-ProRule" id="PRU00175"/>
    </source>
</evidence>
<organism evidence="6 7">
    <name type="scientific">Oikopleura dioica</name>
    <name type="common">Tunicate</name>
    <dbReference type="NCBI Taxonomy" id="34765"/>
    <lineage>
        <taxon>Eukaryota</taxon>
        <taxon>Metazoa</taxon>
        <taxon>Chordata</taxon>
        <taxon>Tunicata</taxon>
        <taxon>Appendicularia</taxon>
        <taxon>Copelata</taxon>
        <taxon>Oikopleuridae</taxon>
        <taxon>Oikopleura</taxon>
    </lineage>
</organism>
<evidence type="ECO:0000256" key="2">
    <source>
        <dbReference type="ARBA" id="ARBA00022771"/>
    </source>
</evidence>
<reference evidence="6 7" key="1">
    <citation type="submission" date="2021-04" db="EMBL/GenBank/DDBJ databases">
        <authorList>
            <person name="Bliznina A."/>
        </authorList>
    </citation>
    <scope>NUCLEOTIDE SEQUENCE [LARGE SCALE GENOMIC DNA]</scope>
</reference>
<evidence type="ECO:0000256" key="3">
    <source>
        <dbReference type="ARBA" id="ARBA00022833"/>
    </source>
</evidence>
<dbReference type="PROSITE" id="PS50089">
    <property type="entry name" value="ZF_RING_2"/>
    <property type="match status" value="1"/>
</dbReference>
<proteinExistence type="predicted"/>
<dbReference type="InterPro" id="IPR013083">
    <property type="entry name" value="Znf_RING/FYVE/PHD"/>
</dbReference>
<dbReference type="SUPFAM" id="SSF57850">
    <property type="entry name" value="RING/U-box"/>
    <property type="match status" value="1"/>
</dbReference>
<protein>
    <submittedName>
        <fullName evidence="6">Oidioi.mRNA.OKI2018_I69.PAR.g12759.t1.cds</fullName>
    </submittedName>
</protein>
<name>A0ABN7S1K2_OIKDI</name>
<keyword evidence="2 4" id="KW-0863">Zinc-finger</keyword>
<feature type="domain" description="RING-type" evidence="5">
    <location>
        <begin position="24"/>
        <end position="59"/>
    </location>
</feature>
<keyword evidence="7" id="KW-1185">Reference proteome</keyword>
<keyword evidence="1" id="KW-0479">Metal-binding</keyword>
<evidence type="ECO:0000259" key="5">
    <source>
        <dbReference type="PROSITE" id="PS50089"/>
    </source>
</evidence>
<evidence type="ECO:0000256" key="1">
    <source>
        <dbReference type="ARBA" id="ARBA00022723"/>
    </source>
</evidence>
<evidence type="ECO:0000313" key="7">
    <source>
        <dbReference type="Proteomes" id="UP001158576"/>
    </source>
</evidence>
<dbReference type="Proteomes" id="UP001158576">
    <property type="component" value="Chromosome PAR"/>
</dbReference>
<evidence type="ECO:0000313" key="6">
    <source>
        <dbReference type="EMBL" id="CAG5090902.1"/>
    </source>
</evidence>
<dbReference type="EMBL" id="OU015568">
    <property type="protein sequence ID" value="CAG5090902.1"/>
    <property type="molecule type" value="Genomic_DNA"/>
</dbReference>
<accession>A0ABN7S1K2</accession>
<dbReference type="InterPro" id="IPR001841">
    <property type="entry name" value="Znf_RING"/>
</dbReference>